<feature type="compositionally biased region" description="Low complexity" evidence="1">
    <location>
        <begin position="59"/>
        <end position="72"/>
    </location>
</feature>
<organism evidence="2 3">
    <name type="scientific">Homarus americanus</name>
    <name type="common">American lobster</name>
    <dbReference type="NCBI Taxonomy" id="6706"/>
    <lineage>
        <taxon>Eukaryota</taxon>
        <taxon>Metazoa</taxon>
        <taxon>Ecdysozoa</taxon>
        <taxon>Arthropoda</taxon>
        <taxon>Crustacea</taxon>
        <taxon>Multicrustacea</taxon>
        <taxon>Malacostraca</taxon>
        <taxon>Eumalacostraca</taxon>
        <taxon>Eucarida</taxon>
        <taxon>Decapoda</taxon>
        <taxon>Pleocyemata</taxon>
        <taxon>Astacidea</taxon>
        <taxon>Nephropoidea</taxon>
        <taxon>Nephropidae</taxon>
        <taxon>Homarus</taxon>
    </lineage>
</organism>
<name>A0A8J5JN39_HOMAM</name>
<sequence length="99" mass="10995">VLEIIEPSLSVSSHKKHKSVLPLLVSSHQRSYDRLPPGLRSQFRVMGGPRRQPLAPTASSPHSLSGGLSRSPRSSRPRRYASASPRRRSDQPKKTLTFT</sequence>
<evidence type="ECO:0000256" key="1">
    <source>
        <dbReference type="SAM" id="MobiDB-lite"/>
    </source>
</evidence>
<dbReference type="Proteomes" id="UP000747542">
    <property type="component" value="Unassembled WGS sequence"/>
</dbReference>
<gene>
    <name evidence="2" type="ORF">Hamer_G021364</name>
</gene>
<evidence type="ECO:0000313" key="3">
    <source>
        <dbReference type="Proteomes" id="UP000747542"/>
    </source>
</evidence>
<accession>A0A8J5JN39</accession>
<dbReference type="AlphaFoldDB" id="A0A8J5JN39"/>
<keyword evidence="3" id="KW-1185">Reference proteome</keyword>
<comment type="caution">
    <text evidence="2">The sequence shown here is derived from an EMBL/GenBank/DDBJ whole genome shotgun (WGS) entry which is preliminary data.</text>
</comment>
<dbReference type="EMBL" id="JAHLQT010030798">
    <property type="protein sequence ID" value="KAG7160756.1"/>
    <property type="molecule type" value="Genomic_DNA"/>
</dbReference>
<protein>
    <submittedName>
        <fullName evidence="2">Uncharacterized protein</fullName>
    </submittedName>
</protein>
<proteinExistence type="predicted"/>
<feature type="region of interest" description="Disordered" evidence="1">
    <location>
        <begin position="30"/>
        <end position="99"/>
    </location>
</feature>
<evidence type="ECO:0000313" key="2">
    <source>
        <dbReference type="EMBL" id="KAG7160756.1"/>
    </source>
</evidence>
<reference evidence="2" key="1">
    <citation type="journal article" date="2021" name="Sci. Adv.">
        <title>The American lobster genome reveals insights on longevity, neural, and immune adaptations.</title>
        <authorList>
            <person name="Polinski J.M."/>
            <person name="Zimin A.V."/>
            <person name="Clark K.F."/>
            <person name="Kohn A.B."/>
            <person name="Sadowski N."/>
            <person name="Timp W."/>
            <person name="Ptitsyn A."/>
            <person name="Khanna P."/>
            <person name="Romanova D.Y."/>
            <person name="Williams P."/>
            <person name="Greenwood S.J."/>
            <person name="Moroz L.L."/>
            <person name="Walt D.R."/>
            <person name="Bodnar A.G."/>
        </authorList>
    </citation>
    <scope>NUCLEOTIDE SEQUENCE</scope>
    <source>
        <strain evidence="2">GMGI-L3</strain>
    </source>
</reference>
<feature type="non-terminal residue" evidence="2">
    <location>
        <position position="99"/>
    </location>
</feature>